<evidence type="ECO:0008006" key="3">
    <source>
        <dbReference type="Google" id="ProtNLM"/>
    </source>
</evidence>
<dbReference type="Pfam" id="PF14124">
    <property type="entry name" value="DUF4291"/>
    <property type="match status" value="1"/>
</dbReference>
<sequence>MERLITTSYLTQRENWPDEGRHILAQYDEQSVVVYQAFKPTIGRFAAMHGFFGGGFRLDRTSWVKTNFLWMMYRSQWGTVPQQEIVLAVFLKRDAFDWLLSQAVHSLYHADLYPSDTAWYAQLRRSPVVLQWDPDHAPTGHRLSRSAIQLGLRGEALAKYAREWIVAIEDISDFVAQQRLFVQTKAFEQLQVPYETVYPVADPVVAARLLLAQKTLDDISSAQGDS</sequence>
<evidence type="ECO:0000313" key="2">
    <source>
        <dbReference type="Proteomes" id="UP000004508"/>
    </source>
</evidence>
<organism evidence="1 2">
    <name type="scientific">Ktedonobacter racemifer DSM 44963</name>
    <dbReference type="NCBI Taxonomy" id="485913"/>
    <lineage>
        <taxon>Bacteria</taxon>
        <taxon>Bacillati</taxon>
        <taxon>Chloroflexota</taxon>
        <taxon>Ktedonobacteria</taxon>
        <taxon>Ktedonobacterales</taxon>
        <taxon>Ktedonobacteraceae</taxon>
        <taxon>Ktedonobacter</taxon>
    </lineage>
</organism>
<dbReference type="Proteomes" id="UP000004508">
    <property type="component" value="Unassembled WGS sequence"/>
</dbReference>
<keyword evidence="2" id="KW-1185">Reference proteome</keyword>
<dbReference type="InterPro" id="IPR025633">
    <property type="entry name" value="DUF4291"/>
</dbReference>
<dbReference type="InParanoid" id="D6TXL8"/>
<dbReference type="EMBL" id="ADVG01000003">
    <property type="protein sequence ID" value="EFH84951.1"/>
    <property type="molecule type" value="Genomic_DNA"/>
</dbReference>
<gene>
    <name evidence="1" type="ORF">Krac_6079</name>
</gene>
<evidence type="ECO:0000313" key="1">
    <source>
        <dbReference type="EMBL" id="EFH84951.1"/>
    </source>
</evidence>
<reference evidence="1 2" key="1">
    <citation type="journal article" date="2011" name="Stand. Genomic Sci.">
        <title>Non-contiguous finished genome sequence and contextual data of the filamentous soil bacterium Ktedonobacter racemifer type strain (SOSP1-21).</title>
        <authorList>
            <person name="Chang Y.J."/>
            <person name="Land M."/>
            <person name="Hauser L."/>
            <person name="Chertkov O."/>
            <person name="Del Rio T.G."/>
            <person name="Nolan M."/>
            <person name="Copeland A."/>
            <person name="Tice H."/>
            <person name="Cheng J.F."/>
            <person name="Lucas S."/>
            <person name="Han C."/>
            <person name="Goodwin L."/>
            <person name="Pitluck S."/>
            <person name="Ivanova N."/>
            <person name="Ovchinikova G."/>
            <person name="Pati A."/>
            <person name="Chen A."/>
            <person name="Palaniappan K."/>
            <person name="Mavromatis K."/>
            <person name="Liolios K."/>
            <person name="Brettin T."/>
            <person name="Fiebig A."/>
            <person name="Rohde M."/>
            <person name="Abt B."/>
            <person name="Goker M."/>
            <person name="Detter J.C."/>
            <person name="Woyke T."/>
            <person name="Bristow J."/>
            <person name="Eisen J.A."/>
            <person name="Markowitz V."/>
            <person name="Hugenholtz P."/>
            <person name="Kyrpides N.C."/>
            <person name="Klenk H.P."/>
            <person name="Lapidus A."/>
        </authorList>
    </citation>
    <scope>NUCLEOTIDE SEQUENCE [LARGE SCALE GENOMIC DNA]</scope>
    <source>
        <strain evidence="2">DSM 44963</strain>
    </source>
</reference>
<protein>
    <recommendedName>
        <fullName evidence="3">DUF4291 domain-containing protein</fullName>
    </recommendedName>
</protein>
<dbReference type="eggNOG" id="ENOG502Z86B">
    <property type="taxonomic scope" value="Bacteria"/>
</dbReference>
<proteinExistence type="predicted"/>
<name>D6TXL8_KTERA</name>
<dbReference type="STRING" id="485913.Krac_6079"/>
<dbReference type="OrthoDB" id="65842at2"/>
<dbReference type="PANTHER" id="PTHR38567">
    <property type="entry name" value="DUF4291 DOMAIN-CONTAINING PROTEIN"/>
    <property type="match status" value="1"/>
</dbReference>
<dbReference type="PANTHER" id="PTHR38567:SF1">
    <property type="entry name" value="DUF4291 DOMAIN-CONTAINING PROTEIN"/>
    <property type="match status" value="1"/>
</dbReference>
<dbReference type="AlphaFoldDB" id="D6TXL8"/>
<dbReference type="RefSeq" id="WP_007916847.1">
    <property type="nucleotide sequence ID" value="NZ_ADVG01000003.1"/>
</dbReference>
<accession>D6TXL8</accession>
<comment type="caution">
    <text evidence="1">The sequence shown here is derived from an EMBL/GenBank/DDBJ whole genome shotgun (WGS) entry which is preliminary data.</text>
</comment>